<evidence type="ECO:0000313" key="6">
    <source>
        <dbReference type="EMBL" id="CAG5091134.1"/>
    </source>
</evidence>
<protein>
    <submittedName>
        <fullName evidence="6">Oidioi.mRNA.OKI2018_I69.PAR.g12874.t1.cds</fullName>
    </submittedName>
</protein>
<feature type="chain" id="PRO_5047400945" evidence="4">
    <location>
        <begin position="18"/>
        <end position="356"/>
    </location>
</feature>
<dbReference type="SUPFAM" id="SSF63501">
    <property type="entry name" value="Frizzled cysteine-rich domain"/>
    <property type="match status" value="1"/>
</dbReference>
<dbReference type="InterPro" id="IPR036790">
    <property type="entry name" value="Frizzled_dom_sf"/>
</dbReference>
<accession>A0ABN7S897</accession>
<organism evidence="6 7">
    <name type="scientific">Oikopleura dioica</name>
    <name type="common">Tunicate</name>
    <dbReference type="NCBI Taxonomy" id="34765"/>
    <lineage>
        <taxon>Eukaryota</taxon>
        <taxon>Metazoa</taxon>
        <taxon>Chordata</taxon>
        <taxon>Tunicata</taxon>
        <taxon>Appendicularia</taxon>
        <taxon>Copelata</taxon>
        <taxon>Oikopleuridae</taxon>
        <taxon>Oikopleura</taxon>
    </lineage>
</organism>
<dbReference type="PROSITE" id="PS50038">
    <property type="entry name" value="FZ"/>
    <property type="match status" value="1"/>
</dbReference>
<evidence type="ECO:0000256" key="1">
    <source>
        <dbReference type="ARBA" id="ARBA00023157"/>
    </source>
</evidence>
<dbReference type="EMBL" id="OU015568">
    <property type="protein sequence ID" value="CAG5091134.1"/>
    <property type="molecule type" value="Genomic_DNA"/>
</dbReference>
<reference evidence="6 7" key="1">
    <citation type="submission" date="2021-04" db="EMBL/GenBank/DDBJ databases">
        <authorList>
            <person name="Bliznina A."/>
        </authorList>
    </citation>
    <scope>NUCLEOTIDE SEQUENCE [LARGE SCALE GENOMIC DNA]</scope>
</reference>
<evidence type="ECO:0000259" key="5">
    <source>
        <dbReference type="PROSITE" id="PS50038"/>
    </source>
</evidence>
<name>A0ABN7S897_OIKDI</name>
<evidence type="ECO:0000256" key="3">
    <source>
        <dbReference type="SAM" id="MobiDB-lite"/>
    </source>
</evidence>
<dbReference type="InterPro" id="IPR020067">
    <property type="entry name" value="Frizzled_dom"/>
</dbReference>
<feature type="region of interest" description="Disordered" evidence="3">
    <location>
        <begin position="172"/>
        <end position="200"/>
    </location>
</feature>
<feature type="domain" description="FZ" evidence="5">
    <location>
        <begin position="17"/>
        <end position="159"/>
    </location>
</feature>
<dbReference type="Proteomes" id="UP001158576">
    <property type="component" value="Chromosome PAR"/>
</dbReference>
<feature type="signal peptide" evidence="4">
    <location>
        <begin position="1"/>
        <end position="17"/>
    </location>
</feature>
<keyword evidence="4" id="KW-0732">Signal</keyword>
<evidence type="ECO:0000256" key="2">
    <source>
        <dbReference type="PROSITE-ProRule" id="PRU00090"/>
    </source>
</evidence>
<keyword evidence="1" id="KW-1015">Disulfide bond</keyword>
<comment type="caution">
    <text evidence="2">Lacks conserved residue(s) required for the propagation of feature annotation.</text>
</comment>
<proteinExistence type="predicted"/>
<dbReference type="Gene3D" id="1.10.2000.10">
    <property type="entry name" value="Frizzled cysteine-rich domain"/>
    <property type="match status" value="1"/>
</dbReference>
<sequence>MSSIFVRLGILVVLAEGQLNDCEPFVGPTTGLETYCQDEINQRQYKSIVRNPSRNPLVNWGKLACPAPQYRSLTAAAQFVDSRNCYEHTRNLFCAVMLPECNGTHVFEACEKMCTDFSTKCNLYNFAGQSVRCGGTHFGVLNCKEFQNVYIETNRCKYEKIVTSTKIVVKPTRSSNTPSLLSGGDNGSGGGADTTTQAPAKPVTTMAPTCPADGTCLELIEAQELQWRTCIEKFIDPTSKFTVICEWIKSFVRWRWAVFRRWNRLSKAITFEEYDMAKVECPVQGTVRCYSAKRKKCIRDLHNCPYCYCEIDLDDSYGNILRYWSNDNDFWGYRLQYQWFQMSMNYTEITDEYEKL</sequence>
<evidence type="ECO:0000256" key="4">
    <source>
        <dbReference type="SAM" id="SignalP"/>
    </source>
</evidence>
<evidence type="ECO:0000313" key="7">
    <source>
        <dbReference type="Proteomes" id="UP001158576"/>
    </source>
</evidence>
<keyword evidence="7" id="KW-1185">Reference proteome</keyword>
<gene>
    <name evidence="6" type="ORF">OKIOD_LOCUS4432</name>
</gene>